<evidence type="ECO:0000313" key="2">
    <source>
        <dbReference type="Proteomes" id="UP000281332"/>
    </source>
</evidence>
<dbReference type="InterPro" id="IPR027417">
    <property type="entry name" value="P-loop_NTPase"/>
</dbReference>
<organism evidence="1 2">
    <name type="scientific">Candidatus Pantoea deserta</name>
    <dbReference type="NCBI Taxonomy" id="1869313"/>
    <lineage>
        <taxon>Bacteria</taxon>
        <taxon>Pseudomonadati</taxon>
        <taxon>Pseudomonadota</taxon>
        <taxon>Gammaproteobacteria</taxon>
        <taxon>Enterobacterales</taxon>
        <taxon>Erwiniaceae</taxon>
        <taxon>Pantoea</taxon>
    </lineage>
</organism>
<protein>
    <recommendedName>
        <fullName evidence="3">Adenylate kinase</fullName>
    </recommendedName>
</protein>
<gene>
    <name evidence="1" type="ORF">BBB56_16845</name>
</gene>
<dbReference type="Gene3D" id="3.40.50.300">
    <property type="entry name" value="P-loop containing nucleotide triphosphate hydrolases"/>
    <property type="match status" value="1"/>
</dbReference>
<dbReference type="InterPro" id="IPR052922">
    <property type="entry name" value="Cytidylate_Kinase-2"/>
</dbReference>
<reference evidence="1 2" key="1">
    <citation type="submission" date="2018-11" db="EMBL/GenBank/DDBJ databases">
        <title>Whole genome sequencing of Pantoea sp. RIT388.</title>
        <authorList>
            <person name="Gan H.M."/>
            <person name="Hudson A.O."/>
        </authorList>
    </citation>
    <scope>NUCLEOTIDE SEQUENCE [LARGE SCALE GENOMIC DNA]</scope>
    <source>
        <strain evidence="1 2">RIT388</strain>
    </source>
</reference>
<accession>A0A3N4NNA5</accession>
<dbReference type="PANTHER" id="PTHR37816">
    <property type="entry name" value="YALI0E33011P"/>
    <property type="match status" value="1"/>
</dbReference>
<dbReference type="PANTHER" id="PTHR37816:SF2">
    <property type="entry name" value="DNA TOPOLOGY MODULATION PROTEIN FLAR-RELATED PROTEIN"/>
    <property type="match status" value="1"/>
</dbReference>
<dbReference type="OrthoDB" id="5296079at2"/>
<evidence type="ECO:0008006" key="3">
    <source>
        <dbReference type="Google" id="ProtNLM"/>
    </source>
</evidence>
<dbReference type="Proteomes" id="UP000281332">
    <property type="component" value="Unassembled WGS sequence"/>
</dbReference>
<evidence type="ECO:0000313" key="1">
    <source>
        <dbReference type="EMBL" id="RPD97862.1"/>
    </source>
</evidence>
<comment type="caution">
    <text evidence="1">The sequence shown here is derived from an EMBL/GenBank/DDBJ whole genome shotgun (WGS) entry which is preliminary data.</text>
</comment>
<dbReference type="AlphaFoldDB" id="A0A3N4NNA5"/>
<dbReference type="EMBL" id="RMVG01000014">
    <property type="protein sequence ID" value="RPD97862.1"/>
    <property type="molecule type" value="Genomic_DNA"/>
</dbReference>
<name>A0A3N4NNA5_9GAMM</name>
<keyword evidence="2" id="KW-1185">Reference proteome</keyword>
<dbReference type="SUPFAM" id="SSF52540">
    <property type="entry name" value="P-loop containing nucleoside triphosphate hydrolases"/>
    <property type="match status" value="1"/>
</dbReference>
<sequence length="168" mass="18882">MGQESLVQRLLIMGNSGSGKSWLAARLSARLHLSVTDLDALNWESGGYSRARPKAEVLCDVHQIAHQERWIMEGVYGWIAESVALYATRVIWLTPDSAECVENIRARGIRNQGSAEDFAALLEWAALYDKRTGSSSYQGHFAVFSQLSPDRRIRLNSREETDRFLALL</sequence>
<proteinExistence type="predicted"/>